<dbReference type="InterPro" id="IPR012337">
    <property type="entry name" value="RNaseH-like_sf"/>
</dbReference>
<dbReference type="Proteomes" id="UP000499080">
    <property type="component" value="Unassembled WGS sequence"/>
</dbReference>
<keyword evidence="2" id="KW-1185">Reference proteome</keyword>
<dbReference type="PANTHER" id="PTHR47331">
    <property type="entry name" value="PHD-TYPE DOMAIN-CONTAINING PROTEIN"/>
    <property type="match status" value="1"/>
</dbReference>
<dbReference type="Gene3D" id="3.30.420.10">
    <property type="entry name" value="Ribonuclease H-like superfamily/Ribonuclease H"/>
    <property type="match status" value="1"/>
</dbReference>
<dbReference type="InterPro" id="IPR036397">
    <property type="entry name" value="RNaseH_sf"/>
</dbReference>
<proteinExistence type="predicted"/>
<dbReference type="AlphaFoldDB" id="A0A4Y2U9M5"/>
<evidence type="ECO:0000313" key="1">
    <source>
        <dbReference type="EMBL" id="GBO08346.1"/>
    </source>
</evidence>
<dbReference type="EMBL" id="BGPR01034118">
    <property type="protein sequence ID" value="GBO08346.1"/>
    <property type="molecule type" value="Genomic_DNA"/>
</dbReference>
<accession>A0A4Y2U9M5</accession>
<dbReference type="SUPFAM" id="SSF53098">
    <property type="entry name" value="Ribonuclease H-like"/>
    <property type="match status" value="1"/>
</dbReference>
<name>A0A4Y2U9M5_ARAVE</name>
<dbReference type="GO" id="GO:0003676">
    <property type="term" value="F:nucleic acid binding"/>
    <property type="evidence" value="ECO:0007669"/>
    <property type="project" value="InterPro"/>
</dbReference>
<dbReference type="OrthoDB" id="6432901at2759"/>
<protein>
    <recommendedName>
        <fullName evidence="3">Integrase catalytic domain-containing protein</fullName>
    </recommendedName>
</protein>
<comment type="caution">
    <text evidence="1">The sequence shown here is derived from an EMBL/GenBank/DDBJ whole genome shotgun (WGS) entry which is preliminary data.</text>
</comment>
<gene>
    <name evidence="1" type="ORF">AVEN_229902_1</name>
</gene>
<organism evidence="1 2">
    <name type="scientific">Araneus ventricosus</name>
    <name type="common">Orbweaver spider</name>
    <name type="synonym">Epeira ventricosa</name>
    <dbReference type="NCBI Taxonomy" id="182803"/>
    <lineage>
        <taxon>Eukaryota</taxon>
        <taxon>Metazoa</taxon>
        <taxon>Ecdysozoa</taxon>
        <taxon>Arthropoda</taxon>
        <taxon>Chelicerata</taxon>
        <taxon>Arachnida</taxon>
        <taxon>Araneae</taxon>
        <taxon>Araneomorphae</taxon>
        <taxon>Entelegynae</taxon>
        <taxon>Araneoidea</taxon>
        <taxon>Araneidae</taxon>
        <taxon>Araneus</taxon>
    </lineage>
</organism>
<reference evidence="1 2" key="1">
    <citation type="journal article" date="2019" name="Sci. Rep.">
        <title>Orb-weaving spider Araneus ventricosus genome elucidates the spidroin gene catalogue.</title>
        <authorList>
            <person name="Kono N."/>
            <person name="Nakamura H."/>
            <person name="Ohtoshi R."/>
            <person name="Moran D.A.P."/>
            <person name="Shinohara A."/>
            <person name="Yoshida Y."/>
            <person name="Fujiwara M."/>
            <person name="Mori M."/>
            <person name="Tomita M."/>
            <person name="Arakawa K."/>
        </authorList>
    </citation>
    <scope>NUCLEOTIDE SEQUENCE [LARGE SCALE GENOMIC DNA]</scope>
</reference>
<evidence type="ECO:0000313" key="2">
    <source>
        <dbReference type="Proteomes" id="UP000499080"/>
    </source>
</evidence>
<sequence>MVTIRAISLKTFVANRVSEIQSILPSEVWNHIRGKVNTADFASRAFYPQSLNRIVYSGEVHHGFVKMTSIIQINILLRRCSDRRVSGAQQPICVAEQQNITIGTSIPPVETQSGHVGYYCYILLLNDTNRLVCTLHYICLFVYFTTKAVHREIVGDLTSEAFIAALKRFIGRRGKPTEIYSDCGTNFIAADGELRRVVASLRKDEPVKKFFADKSIRWKFTPFWRTVGSSN</sequence>
<evidence type="ECO:0008006" key="3">
    <source>
        <dbReference type="Google" id="ProtNLM"/>
    </source>
</evidence>